<sequence length="328" mass="36728">MKKVIAILLATVLTVFGVFAQDDNNDAEKKSPFSLALQTDFAYHPKAEFITGDTHYAPITGVYDGVEACTTLTAAYKLNTPLGEHWLVSDANVTFRGALELTPISLKQKLSIEFTPVPFLIFSAGGSIGWGWNIGPIEGLCEMNKATYEYEPISTISHPYYEAWGTVTFQFDTGALIPGDWSHVVLLASYTTIYFGIAGLESDSLYEWQCSKYQVRGLAYQAQCILGYQMPLPINLAGVMFKAAGYYNGDAYGVYNDVFDGDFPEISISPLVQFKIGKKDNLICLFDFSSRRSFENKIEKESDILNTKVTGREWYFKRFAISWTHTFM</sequence>
<protein>
    <submittedName>
        <fullName evidence="2">Spirochete porin Oms38</fullName>
    </submittedName>
</protein>
<dbReference type="AlphaFoldDB" id="A0A1H9F0N8"/>
<evidence type="ECO:0000313" key="2">
    <source>
        <dbReference type="EMBL" id="SEQ30788.1"/>
    </source>
</evidence>
<keyword evidence="3" id="KW-1185">Reference proteome</keyword>
<proteinExistence type="predicted"/>
<accession>A0A1H9F0N8</accession>
<gene>
    <name evidence="2" type="ORF">SAMN04487977_103329</name>
</gene>
<dbReference type="EMBL" id="FOFU01000003">
    <property type="protein sequence ID" value="SEQ30788.1"/>
    <property type="molecule type" value="Genomic_DNA"/>
</dbReference>
<keyword evidence="1" id="KW-0732">Signal</keyword>
<evidence type="ECO:0000313" key="3">
    <source>
        <dbReference type="Proteomes" id="UP000182360"/>
    </source>
</evidence>
<organism evidence="2 3">
    <name type="scientific">Treponema bryantii</name>
    <dbReference type="NCBI Taxonomy" id="163"/>
    <lineage>
        <taxon>Bacteria</taxon>
        <taxon>Pseudomonadati</taxon>
        <taxon>Spirochaetota</taxon>
        <taxon>Spirochaetia</taxon>
        <taxon>Spirochaetales</taxon>
        <taxon>Treponemataceae</taxon>
        <taxon>Treponema</taxon>
    </lineage>
</organism>
<dbReference type="OrthoDB" id="9800755at2"/>
<evidence type="ECO:0000256" key="1">
    <source>
        <dbReference type="SAM" id="SignalP"/>
    </source>
</evidence>
<dbReference type="Proteomes" id="UP000182360">
    <property type="component" value="Unassembled WGS sequence"/>
</dbReference>
<feature type="chain" id="PRO_5010162142" evidence="1">
    <location>
        <begin position="21"/>
        <end position="328"/>
    </location>
</feature>
<dbReference type="RefSeq" id="WP_074642642.1">
    <property type="nucleotide sequence ID" value="NZ_FOFU01000003.1"/>
</dbReference>
<feature type="signal peptide" evidence="1">
    <location>
        <begin position="1"/>
        <end position="20"/>
    </location>
</feature>
<reference evidence="2 3" key="1">
    <citation type="submission" date="2016-10" db="EMBL/GenBank/DDBJ databases">
        <authorList>
            <person name="de Groot N.N."/>
        </authorList>
    </citation>
    <scope>NUCLEOTIDE SEQUENCE [LARGE SCALE GENOMIC DNA]</scope>
    <source>
        <strain evidence="2 3">B25</strain>
    </source>
</reference>
<name>A0A1H9F0N8_9SPIR</name>